<protein>
    <submittedName>
        <fullName evidence="2">Uncharacterized protein</fullName>
    </submittedName>
</protein>
<feature type="region of interest" description="Disordered" evidence="1">
    <location>
        <begin position="1"/>
        <end position="35"/>
    </location>
</feature>
<feature type="compositionally biased region" description="Pro residues" evidence="1">
    <location>
        <begin position="86"/>
        <end position="96"/>
    </location>
</feature>
<organism evidence="2 3">
    <name type="scientific">Portunus trituberculatus</name>
    <name type="common">Swimming crab</name>
    <name type="synonym">Neptunus trituberculatus</name>
    <dbReference type="NCBI Taxonomy" id="210409"/>
    <lineage>
        <taxon>Eukaryota</taxon>
        <taxon>Metazoa</taxon>
        <taxon>Ecdysozoa</taxon>
        <taxon>Arthropoda</taxon>
        <taxon>Crustacea</taxon>
        <taxon>Multicrustacea</taxon>
        <taxon>Malacostraca</taxon>
        <taxon>Eumalacostraca</taxon>
        <taxon>Eucarida</taxon>
        <taxon>Decapoda</taxon>
        <taxon>Pleocyemata</taxon>
        <taxon>Brachyura</taxon>
        <taxon>Eubrachyura</taxon>
        <taxon>Portunoidea</taxon>
        <taxon>Portunidae</taxon>
        <taxon>Portuninae</taxon>
        <taxon>Portunus</taxon>
    </lineage>
</organism>
<name>A0A5B7HRX9_PORTR</name>
<comment type="caution">
    <text evidence="2">The sequence shown here is derived from an EMBL/GenBank/DDBJ whole genome shotgun (WGS) entry which is preliminary data.</text>
</comment>
<feature type="compositionally biased region" description="Basic and acidic residues" evidence="1">
    <location>
        <begin position="1"/>
        <end position="10"/>
    </location>
</feature>
<feature type="region of interest" description="Disordered" evidence="1">
    <location>
        <begin position="86"/>
        <end position="105"/>
    </location>
</feature>
<dbReference type="Proteomes" id="UP000324222">
    <property type="component" value="Unassembled WGS sequence"/>
</dbReference>
<dbReference type="EMBL" id="VSRR010038181">
    <property type="protein sequence ID" value="MPC74072.1"/>
    <property type="molecule type" value="Genomic_DNA"/>
</dbReference>
<sequence length="174" mass="18629">MRRAEEESGARRGGGRKRSMGQGRMEACGGGSRGLGGRARPICKHAIMIPLLQRNDSVVNFGLRISPPLCWGARGCSCHATWTPPGQLPSQPPAAEHPPVAASTTQAQHLFREGAGEHGDTSRVGGGDNERLMAGSDGRRRELMRGIIVSRRLVLIRAGYTWRLAGGERAGNEV</sequence>
<dbReference type="AlphaFoldDB" id="A0A5B7HRX9"/>
<evidence type="ECO:0000313" key="3">
    <source>
        <dbReference type="Proteomes" id="UP000324222"/>
    </source>
</evidence>
<gene>
    <name evidence="2" type="ORF">E2C01_068417</name>
</gene>
<accession>A0A5B7HRX9</accession>
<feature type="region of interest" description="Disordered" evidence="1">
    <location>
        <begin position="115"/>
        <end position="135"/>
    </location>
</feature>
<keyword evidence="3" id="KW-1185">Reference proteome</keyword>
<reference evidence="2 3" key="1">
    <citation type="submission" date="2019-05" db="EMBL/GenBank/DDBJ databases">
        <title>Another draft genome of Portunus trituberculatus and its Hox gene families provides insights of decapod evolution.</title>
        <authorList>
            <person name="Jeong J.-H."/>
            <person name="Song I."/>
            <person name="Kim S."/>
            <person name="Choi T."/>
            <person name="Kim D."/>
            <person name="Ryu S."/>
            <person name="Kim W."/>
        </authorList>
    </citation>
    <scope>NUCLEOTIDE SEQUENCE [LARGE SCALE GENOMIC DNA]</scope>
    <source>
        <tissue evidence="2">Muscle</tissue>
    </source>
</reference>
<proteinExistence type="predicted"/>
<evidence type="ECO:0000256" key="1">
    <source>
        <dbReference type="SAM" id="MobiDB-lite"/>
    </source>
</evidence>
<evidence type="ECO:0000313" key="2">
    <source>
        <dbReference type="EMBL" id="MPC74072.1"/>
    </source>
</evidence>